<keyword evidence="2" id="KW-1185">Reference proteome</keyword>
<evidence type="ECO:0008006" key="3">
    <source>
        <dbReference type="Google" id="ProtNLM"/>
    </source>
</evidence>
<protein>
    <recommendedName>
        <fullName evidence="3">PE family protein</fullName>
    </recommendedName>
</protein>
<dbReference type="Proteomes" id="UP001595823">
    <property type="component" value="Unassembled WGS sequence"/>
</dbReference>
<dbReference type="RefSeq" id="WP_380618196.1">
    <property type="nucleotide sequence ID" value="NZ_JBHSDK010000005.1"/>
</dbReference>
<evidence type="ECO:0000313" key="1">
    <source>
        <dbReference type="EMBL" id="MFC4334436.1"/>
    </source>
</evidence>
<evidence type="ECO:0000313" key="2">
    <source>
        <dbReference type="Proteomes" id="UP001595823"/>
    </source>
</evidence>
<proteinExistence type="predicted"/>
<dbReference type="EMBL" id="JBHSDK010000005">
    <property type="protein sequence ID" value="MFC4334436.1"/>
    <property type="molecule type" value="Genomic_DNA"/>
</dbReference>
<organism evidence="1 2">
    <name type="scientific">Salininema proteolyticum</name>
    <dbReference type="NCBI Taxonomy" id="1607685"/>
    <lineage>
        <taxon>Bacteria</taxon>
        <taxon>Bacillati</taxon>
        <taxon>Actinomycetota</taxon>
        <taxon>Actinomycetes</taxon>
        <taxon>Glycomycetales</taxon>
        <taxon>Glycomycetaceae</taxon>
        <taxon>Salininema</taxon>
    </lineage>
</organism>
<accession>A0ABV8TVN5</accession>
<reference evidence="2" key="1">
    <citation type="journal article" date="2019" name="Int. J. Syst. Evol. Microbiol.">
        <title>The Global Catalogue of Microorganisms (GCM) 10K type strain sequencing project: providing services to taxonomists for standard genome sequencing and annotation.</title>
        <authorList>
            <consortium name="The Broad Institute Genomics Platform"/>
            <consortium name="The Broad Institute Genome Sequencing Center for Infectious Disease"/>
            <person name="Wu L."/>
            <person name="Ma J."/>
        </authorList>
    </citation>
    <scope>NUCLEOTIDE SEQUENCE [LARGE SCALE GENOMIC DNA]</scope>
    <source>
        <strain evidence="2">IBRC-M 10908</strain>
    </source>
</reference>
<gene>
    <name evidence="1" type="ORF">ACFPET_04395</name>
</gene>
<comment type="caution">
    <text evidence="1">The sequence shown here is derived from an EMBL/GenBank/DDBJ whole genome shotgun (WGS) entry which is preliminary data.</text>
</comment>
<name>A0ABV8TVN5_9ACTN</name>
<sequence length="109" mass="12148">MGEERHVEPDALRQYATLAQSQLDIIEQDLIPRLRREGALGKEPAFGALDQSQSAITQYADMHQTAWSNLQNFRKNLYGLLDVIQASLDNYAEADEAGAEGIDKTAEEL</sequence>